<dbReference type="AlphaFoldDB" id="A0A8T9C9W2"/>
<proteinExistence type="predicted"/>
<gene>
    <name evidence="3" type="ORF">LSUE1_G009974</name>
</gene>
<reference evidence="3 4" key="1">
    <citation type="submission" date="2018-05" db="EMBL/GenBank/DDBJ databases">
        <title>Genome sequencing and assembly of the regulated plant pathogen Lachnellula willkommii and related sister species for the development of diagnostic species identification markers.</title>
        <authorList>
            <person name="Giroux E."/>
            <person name="Bilodeau G."/>
        </authorList>
    </citation>
    <scope>NUCLEOTIDE SEQUENCE [LARGE SCALE GENOMIC DNA]</scope>
    <source>
        <strain evidence="3 4">CBS 268.59</strain>
    </source>
</reference>
<dbReference type="Pfam" id="PF01636">
    <property type="entry name" value="APH"/>
    <property type="match status" value="1"/>
</dbReference>
<dbReference type="Proteomes" id="UP000469558">
    <property type="component" value="Unassembled WGS sequence"/>
</dbReference>
<dbReference type="PANTHER" id="PTHR21310:SF15">
    <property type="entry name" value="AMINOGLYCOSIDE PHOSPHOTRANSFERASE DOMAIN-CONTAINING PROTEIN"/>
    <property type="match status" value="1"/>
</dbReference>
<dbReference type="InterPro" id="IPR002575">
    <property type="entry name" value="Aminoglycoside_PTrfase"/>
</dbReference>
<name>A0A8T9C9W2_9HELO</name>
<dbReference type="InterPro" id="IPR011009">
    <property type="entry name" value="Kinase-like_dom_sf"/>
</dbReference>
<feature type="region of interest" description="Disordered" evidence="1">
    <location>
        <begin position="433"/>
        <end position="467"/>
    </location>
</feature>
<evidence type="ECO:0000313" key="3">
    <source>
        <dbReference type="EMBL" id="TVY80580.1"/>
    </source>
</evidence>
<feature type="domain" description="Aminoglycoside phosphotransferase" evidence="2">
    <location>
        <begin position="289"/>
        <end position="365"/>
    </location>
</feature>
<protein>
    <recommendedName>
        <fullName evidence="2">Aminoglycoside phosphotransferase domain-containing protein</fullName>
    </recommendedName>
</protein>
<dbReference type="PANTHER" id="PTHR21310">
    <property type="entry name" value="AMINOGLYCOSIDE PHOSPHOTRANSFERASE-RELATED-RELATED"/>
    <property type="match status" value="1"/>
</dbReference>
<dbReference type="SUPFAM" id="SSF56112">
    <property type="entry name" value="Protein kinase-like (PK-like)"/>
    <property type="match status" value="1"/>
</dbReference>
<evidence type="ECO:0000256" key="1">
    <source>
        <dbReference type="SAM" id="MobiDB-lite"/>
    </source>
</evidence>
<sequence length="467" mass="54234">MDSNDKLDPTAKPNEEELDILVSKLINKWKNMSLDEDSDDDFDPDRDDDRPEYANDELWSRRYYRWNCKKTIKHEHFDPLIHDKPISFEESTRLVAPEFKYSVLLTSPDHWDIGSLMTCEKIEPDSDVPLDIVCQWIDDGSTYCLRKRSVPISKPGNSNCKAGEIVISTFRGVWTLSPNVFCKTQRWVEGVTPDPESIRFVNEKIPSIPTEDIIYDWIDHDWYRWFMISRRASGTLFFEAWPQLSSYQKYGLAEGVAKHAKSLAGFTSEYIETVTGQGIEGKCRLGEREDLPNWKPRIEPRASREEYKKFVEAKWEKKNVVPPDPGFPFVLQHRDLIPTNMFVTIPEDPEEKAEVTAIIDWQSLAYHEKWQVATAPRGLWSYAVWNQEDGGMWQWMLSNALYDQGFPLELEFMGHLVPKEHLCNYGLPREREGCDGQQEGIQADTKDNGDSESFEKNIREERDNGDG</sequence>
<feature type="compositionally biased region" description="Basic and acidic residues" evidence="1">
    <location>
        <begin position="444"/>
        <end position="467"/>
    </location>
</feature>
<comment type="caution">
    <text evidence="3">The sequence shown here is derived from an EMBL/GenBank/DDBJ whole genome shotgun (WGS) entry which is preliminary data.</text>
</comment>
<organism evidence="3 4">
    <name type="scientific">Lachnellula suecica</name>
    <dbReference type="NCBI Taxonomy" id="602035"/>
    <lineage>
        <taxon>Eukaryota</taxon>
        <taxon>Fungi</taxon>
        <taxon>Dikarya</taxon>
        <taxon>Ascomycota</taxon>
        <taxon>Pezizomycotina</taxon>
        <taxon>Leotiomycetes</taxon>
        <taxon>Helotiales</taxon>
        <taxon>Lachnaceae</taxon>
        <taxon>Lachnellula</taxon>
    </lineage>
</organism>
<dbReference type="OrthoDB" id="5404599at2759"/>
<dbReference type="EMBL" id="QGMK01000655">
    <property type="protein sequence ID" value="TVY80580.1"/>
    <property type="molecule type" value="Genomic_DNA"/>
</dbReference>
<evidence type="ECO:0000313" key="4">
    <source>
        <dbReference type="Proteomes" id="UP000469558"/>
    </source>
</evidence>
<keyword evidence="4" id="KW-1185">Reference proteome</keyword>
<dbReference type="InterPro" id="IPR051678">
    <property type="entry name" value="AGP_Transferase"/>
</dbReference>
<accession>A0A8T9C9W2</accession>
<evidence type="ECO:0000259" key="2">
    <source>
        <dbReference type="Pfam" id="PF01636"/>
    </source>
</evidence>